<dbReference type="Proteomes" id="UP000799421">
    <property type="component" value="Unassembled WGS sequence"/>
</dbReference>
<gene>
    <name evidence="1" type="ORF">K470DRAFT_269719</name>
</gene>
<evidence type="ECO:0000313" key="1">
    <source>
        <dbReference type="EMBL" id="KAF2861639.1"/>
    </source>
</evidence>
<reference evidence="1" key="1">
    <citation type="journal article" date="2020" name="Stud. Mycol.">
        <title>101 Dothideomycetes genomes: a test case for predicting lifestyles and emergence of pathogens.</title>
        <authorList>
            <person name="Haridas S."/>
            <person name="Albert R."/>
            <person name="Binder M."/>
            <person name="Bloem J."/>
            <person name="Labutti K."/>
            <person name="Salamov A."/>
            <person name="Andreopoulos B."/>
            <person name="Baker S."/>
            <person name="Barry K."/>
            <person name="Bills G."/>
            <person name="Bluhm B."/>
            <person name="Cannon C."/>
            <person name="Castanera R."/>
            <person name="Culley D."/>
            <person name="Daum C."/>
            <person name="Ezra D."/>
            <person name="Gonzalez J."/>
            <person name="Henrissat B."/>
            <person name="Kuo A."/>
            <person name="Liang C."/>
            <person name="Lipzen A."/>
            <person name="Lutzoni F."/>
            <person name="Magnuson J."/>
            <person name="Mondo S."/>
            <person name="Nolan M."/>
            <person name="Ohm R."/>
            <person name="Pangilinan J."/>
            <person name="Park H.-J."/>
            <person name="Ramirez L."/>
            <person name="Alfaro M."/>
            <person name="Sun H."/>
            <person name="Tritt A."/>
            <person name="Yoshinaga Y."/>
            <person name="Zwiers L.-H."/>
            <person name="Turgeon B."/>
            <person name="Goodwin S."/>
            <person name="Spatafora J."/>
            <person name="Crous P."/>
            <person name="Grigoriev I."/>
        </authorList>
    </citation>
    <scope>NUCLEOTIDE SEQUENCE</scope>
    <source>
        <strain evidence="1">CBS 480.64</strain>
    </source>
</reference>
<proteinExistence type="predicted"/>
<accession>A0A6A7C3M5</accession>
<keyword evidence="2" id="KW-1185">Reference proteome</keyword>
<dbReference type="AlphaFoldDB" id="A0A6A7C3M5"/>
<evidence type="ECO:0000313" key="2">
    <source>
        <dbReference type="Proteomes" id="UP000799421"/>
    </source>
</evidence>
<protein>
    <submittedName>
        <fullName evidence="1">Uncharacterized protein</fullName>
    </submittedName>
</protein>
<dbReference type="OrthoDB" id="3688820at2759"/>
<dbReference type="EMBL" id="MU005971">
    <property type="protein sequence ID" value="KAF2861639.1"/>
    <property type="molecule type" value="Genomic_DNA"/>
</dbReference>
<sequence>MDIFQRLITAGHTEKDMLVILMFSGQGGIVDGRFHVGGDFNCRRGTFTGNTLDWHHMTELIAKRECDQVHILDCWYTGKATTPYAEVLAATSAAEVATNVLRAHFNKFLVEELKAMDRPTALSSLHARIVAKSMMYGLEHLPVFVGRHERPPIFLQKAYPIDQITDHRQRFNSPRILLTCHLQETLGTKDIATLKRQMSENVPKTVHDIDVCVEGSFKTNSSLLLISVPVEVWSYLPKTSALNFVGLINSRNELLGCGAEEVQELSIQPWMMELESP</sequence>
<organism evidence="1 2">
    <name type="scientific">Piedraia hortae CBS 480.64</name>
    <dbReference type="NCBI Taxonomy" id="1314780"/>
    <lineage>
        <taxon>Eukaryota</taxon>
        <taxon>Fungi</taxon>
        <taxon>Dikarya</taxon>
        <taxon>Ascomycota</taxon>
        <taxon>Pezizomycotina</taxon>
        <taxon>Dothideomycetes</taxon>
        <taxon>Dothideomycetidae</taxon>
        <taxon>Capnodiales</taxon>
        <taxon>Piedraiaceae</taxon>
        <taxon>Piedraia</taxon>
    </lineage>
</organism>
<name>A0A6A7C3M5_9PEZI</name>